<evidence type="ECO:0000313" key="2">
    <source>
        <dbReference type="Proteomes" id="UP001632038"/>
    </source>
</evidence>
<dbReference type="Proteomes" id="UP001632038">
    <property type="component" value="Unassembled WGS sequence"/>
</dbReference>
<proteinExistence type="predicted"/>
<reference evidence="2" key="1">
    <citation type="journal article" date="2024" name="IScience">
        <title>Strigolactones Initiate the Formation of Haustorium-like Structures in Castilleja.</title>
        <authorList>
            <person name="Buerger M."/>
            <person name="Peterson D."/>
            <person name="Chory J."/>
        </authorList>
    </citation>
    <scope>NUCLEOTIDE SEQUENCE [LARGE SCALE GENOMIC DNA]</scope>
</reference>
<name>A0ABD3D9M3_9LAMI</name>
<dbReference type="AlphaFoldDB" id="A0ABD3D9M3"/>
<sequence length="56" mass="6406">MADNGDRIEAYSPVSEVNRTDRPSLKLRVVLLFYRPALASNNRSLEIGFTIWRVVV</sequence>
<gene>
    <name evidence="1" type="ORF">CASFOL_017935</name>
</gene>
<organism evidence="1 2">
    <name type="scientific">Castilleja foliolosa</name>
    <dbReference type="NCBI Taxonomy" id="1961234"/>
    <lineage>
        <taxon>Eukaryota</taxon>
        <taxon>Viridiplantae</taxon>
        <taxon>Streptophyta</taxon>
        <taxon>Embryophyta</taxon>
        <taxon>Tracheophyta</taxon>
        <taxon>Spermatophyta</taxon>
        <taxon>Magnoliopsida</taxon>
        <taxon>eudicotyledons</taxon>
        <taxon>Gunneridae</taxon>
        <taxon>Pentapetalae</taxon>
        <taxon>asterids</taxon>
        <taxon>lamiids</taxon>
        <taxon>Lamiales</taxon>
        <taxon>Orobanchaceae</taxon>
        <taxon>Pedicularideae</taxon>
        <taxon>Castillejinae</taxon>
        <taxon>Castilleja</taxon>
    </lineage>
</organism>
<protein>
    <submittedName>
        <fullName evidence="1">Uncharacterized protein</fullName>
    </submittedName>
</protein>
<accession>A0ABD3D9M3</accession>
<keyword evidence="2" id="KW-1185">Reference proteome</keyword>
<comment type="caution">
    <text evidence="1">The sequence shown here is derived from an EMBL/GenBank/DDBJ whole genome shotgun (WGS) entry which is preliminary data.</text>
</comment>
<evidence type="ECO:0000313" key="1">
    <source>
        <dbReference type="EMBL" id="KAL3638564.1"/>
    </source>
</evidence>
<dbReference type="EMBL" id="JAVIJP010000019">
    <property type="protein sequence ID" value="KAL3638564.1"/>
    <property type="molecule type" value="Genomic_DNA"/>
</dbReference>